<dbReference type="InterPro" id="IPR000673">
    <property type="entry name" value="Sig_transdc_resp-reg_Me-estase"/>
</dbReference>
<dbReference type="HAMAP" id="MF_00099">
    <property type="entry name" value="CheB_chemtxs"/>
    <property type="match status" value="1"/>
</dbReference>
<evidence type="ECO:0000256" key="1">
    <source>
        <dbReference type="ARBA" id="ARBA00022490"/>
    </source>
</evidence>
<name>A0A0B5BJT8_9BACT</name>
<evidence type="ECO:0000313" key="12">
    <source>
        <dbReference type="Proteomes" id="UP000057609"/>
    </source>
</evidence>
<feature type="domain" description="Response regulatory" evidence="9">
    <location>
        <begin position="3"/>
        <end position="120"/>
    </location>
</feature>
<organism evidence="11 12">
    <name type="scientific">Geobacter pickeringii</name>
    <dbReference type="NCBI Taxonomy" id="345632"/>
    <lineage>
        <taxon>Bacteria</taxon>
        <taxon>Pseudomonadati</taxon>
        <taxon>Thermodesulfobacteriota</taxon>
        <taxon>Desulfuromonadia</taxon>
        <taxon>Geobacterales</taxon>
        <taxon>Geobacteraceae</taxon>
        <taxon>Geobacter</taxon>
    </lineage>
</organism>
<dbReference type="EC" id="3.1.1.61" evidence="5"/>
<evidence type="ECO:0000259" key="9">
    <source>
        <dbReference type="PROSITE" id="PS50110"/>
    </source>
</evidence>
<feature type="modified residue" description="4-aspartylphosphate" evidence="5 7">
    <location>
        <position position="53"/>
    </location>
</feature>
<dbReference type="STRING" id="345632.GPICK_00260"/>
<comment type="similarity">
    <text evidence="5">Belongs to the CheB family.</text>
</comment>
<dbReference type="InterPro" id="IPR035909">
    <property type="entry name" value="CheB_C"/>
</dbReference>
<dbReference type="OrthoDB" id="9793421at2"/>
<dbReference type="InterPro" id="IPR001789">
    <property type="entry name" value="Sig_transdc_resp-reg_receiver"/>
</dbReference>
<dbReference type="GO" id="GO:0050568">
    <property type="term" value="F:protein-glutamine glutaminase activity"/>
    <property type="evidence" value="ECO:0007669"/>
    <property type="project" value="UniProtKB-UniRule"/>
</dbReference>
<gene>
    <name evidence="5" type="primary">cheB</name>
    <name evidence="11" type="ORF">GPICK_00260</name>
</gene>
<dbReference type="Pfam" id="PF00072">
    <property type="entry name" value="Response_reg"/>
    <property type="match status" value="1"/>
</dbReference>
<evidence type="ECO:0000256" key="5">
    <source>
        <dbReference type="HAMAP-Rule" id="MF_00099"/>
    </source>
</evidence>
<dbReference type="GO" id="GO:0006935">
    <property type="term" value="P:chemotaxis"/>
    <property type="evidence" value="ECO:0007669"/>
    <property type="project" value="UniProtKB-UniRule"/>
</dbReference>
<dbReference type="SMART" id="SM00448">
    <property type="entry name" value="REC"/>
    <property type="match status" value="1"/>
</dbReference>
<dbReference type="EC" id="3.5.1.44" evidence="5"/>
<dbReference type="NCBIfam" id="NF001965">
    <property type="entry name" value="PRK00742.1"/>
    <property type="match status" value="1"/>
</dbReference>
<accession>A0A0B5BJT8</accession>
<dbReference type="Gene3D" id="3.40.50.2300">
    <property type="match status" value="1"/>
</dbReference>
<keyword evidence="1 5" id="KW-0963">Cytoplasm</keyword>
<dbReference type="GO" id="GO:0005737">
    <property type="term" value="C:cytoplasm"/>
    <property type="evidence" value="ECO:0007669"/>
    <property type="project" value="UniProtKB-SubCell"/>
</dbReference>
<feature type="active site" evidence="5 6">
    <location>
        <position position="283"/>
    </location>
</feature>
<dbReference type="CDD" id="cd16432">
    <property type="entry name" value="CheB_Rec"/>
    <property type="match status" value="1"/>
</dbReference>
<dbReference type="EMBL" id="CP009788">
    <property type="protein sequence ID" value="AJE04760.1"/>
    <property type="molecule type" value="Genomic_DNA"/>
</dbReference>
<proteinExistence type="inferred from homology"/>
<dbReference type="SUPFAM" id="SSF52738">
    <property type="entry name" value="Methylesterase CheB, C-terminal domain"/>
    <property type="match status" value="1"/>
</dbReference>
<dbReference type="CDD" id="cd17541">
    <property type="entry name" value="REC_CheB-like"/>
    <property type="match status" value="1"/>
</dbReference>
<evidence type="ECO:0000313" key="11">
    <source>
        <dbReference type="EMBL" id="AJE04760.1"/>
    </source>
</evidence>
<comment type="subcellular location">
    <subcellularLocation>
        <location evidence="5">Cytoplasm</location>
    </subcellularLocation>
</comment>
<dbReference type="PANTHER" id="PTHR42872">
    <property type="entry name" value="PROTEIN-GLUTAMATE METHYLESTERASE/PROTEIN-GLUTAMINE GLUTAMINASE"/>
    <property type="match status" value="1"/>
</dbReference>
<evidence type="ECO:0000256" key="4">
    <source>
        <dbReference type="ARBA" id="ARBA00048267"/>
    </source>
</evidence>
<dbReference type="SUPFAM" id="SSF52172">
    <property type="entry name" value="CheY-like"/>
    <property type="match status" value="1"/>
</dbReference>
<evidence type="ECO:0000256" key="6">
    <source>
        <dbReference type="PROSITE-ProRule" id="PRU00050"/>
    </source>
</evidence>
<feature type="active site" evidence="5 6">
    <location>
        <position position="164"/>
    </location>
</feature>
<dbReference type="PROSITE" id="PS50110">
    <property type="entry name" value="RESPONSE_REGULATORY"/>
    <property type="match status" value="1"/>
</dbReference>
<dbReference type="Gene3D" id="3.40.50.180">
    <property type="entry name" value="Methylesterase CheB, C-terminal domain"/>
    <property type="match status" value="1"/>
</dbReference>
<dbReference type="Proteomes" id="UP000057609">
    <property type="component" value="Chromosome"/>
</dbReference>
<keyword evidence="3 5" id="KW-0378">Hydrolase</keyword>
<dbReference type="PANTHER" id="PTHR42872:SF6">
    <property type="entry name" value="PROTEIN-GLUTAMATE METHYLESTERASE_PROTEIN-GLUTAMINE GLUTAMINASE"/>
    <property type="match status" value="1"/>
</dbReference>
<evidence type="ECO:0000259" key="10">
    <source>
        <dbReference type="PROSITE" id="PS50122"/>
    </source>
</evidence>
<dbReference type="KEGG" id="gpi:GPICK_00260"/>
<dbReference type="AlphaFoldDB" id="A0A0B5BJT8"/>
<reference evidence="11 12" key="1">
    <citation type="journal article" date="2015" name="Genome Announc.">
        <title>Complete Genome of Geobacter pickeringii G13T, a Metal-Reducing Isolate from Sedimentary Kaolin Deposits.</title>
        <authorList>
            <person name="Badalamenti J.P."/>
            <person name="Bond D.R."/>
        </authorList>
    </citation>
    <scope>NUCLEOTIDE SEQUENCE [LARGE SCALE GENOMIC DNA]</scope>
    <source>
        <strain evidence="11 12">G13</strain>
    </source>
</reference>
<comment type="domain">
    <text evidence="5">Contains a C-terminal catalytic domain, and an N-terminal region which modulates catalytic activity.</text>
</comment>
<keyword evidence="2 5" id="KW-0145">Chemotaxis</keyword>
<dbReference type="HOGENOM" id="CLU_000445_51_0_7"/>
<evidence type="ECO:0000256" key="3">
    <source>
        <dbReference type="ARBA" id="ARBA00022801"/>
    </source>
</evidence>
<dbReference type="PROSITE" id="PS50122">
    <property type="entry name" value="CHEB"/>
    <property type="match status" value="1"/>
</dbReference>
<dbReference type="GO" id="GO:0000156">
    <property type="term" value="F:phosphorelay response regulator activity"/>
    <property type="evidence" value="ECO:0007669"/>
    <property type="project" value="InterPro"/>
</dbReference>
<evidence type="ECO:0000256" key="8">
    <source>
        <dbReference type="SAM" id="MobiDB-lite"/>
    </source>
</evidence>
<sequence>MIRVLIADDSSLVRAILKDILAGGDITVAAEAANGREAVELTALLRPDLVVMDIVMPVMDGLTAIGEIMTCCPTPILVLSGTLADRDVDLAFAAIKAGALDVMEKPAENLIGSGVSFAEKLRTTVRMLARVKVIRHHQRRRKEPAPPPSSPTGGRPSILAIGASTGGPKAVMSIVKSLPPDFPAAVCIVQHIASGFARGFTQWLDRESSLTVRLAREGDHLTPGEALVAPDDRHMTVVGGTVHLLDTPPVNCCRPSIDPLFCSLAEAHAEEVVGVLLTGMGRDGARGLKQIRERGGMTIVQDEASSVIFGMPRAAIALDAAGRVAALDAIPPLIAELFSQQGG</sequence>
<keyword evidence="5 7" id="KW-0597">Phosphoprotein</keyword>
<protein>
    <recommendedName>
        <fullName evidence="5">Protein-glutamate methylesterase/protein-glutamine glutaminase</fullName>
        <ecNumber evidence="5">3.1.1.61</ecNumber>
        <ecNumber evidence="5">3.5.1.44</ecNumber>
    </recommendedName>
</protein>
<keyword evidence="12" id="KW-1185">Reference proteome</keyword>
<dbReference type="InterPro" id="IPR011006">
    <property type="entry name" value="CheY-like_superfamily"/>
</dbReference>
<dbReference type="NCBIfam" id="NF009206">
    <property type="entry name" value="PRK12555.1"/>
    <property type="match status" value="1"/>
</dbReference>
<feature type="active site" evidence="5 6">
    <location>
        <position position="191"/>
    </location>
</feature>
<comment type="catalytic activity">
    <reaction evidence="5">
        <text>L-glutaminyl-[protein] + H2O = L-glutamyl-[protein] + NH4(+)</text>
        <dbReference type="Rhea" id="RHEA:16441"/>
        <dbReference type="Rhea" id="RHEA-COMP:10207"/>
        <dbReference type="Rhea" id="RHEA-COMP:10208"/>
        <dbReference type="ChEBI" id="CHEBI:15377"/>
        <dbReference type="ChEBI" id="CHEBI:28938"/>
        <dbReference type="ChEBI" id="CHEBI:29973"/>
        <dbReference type="ChEBI" id="CHEBI:30011"/>
        <dbReference type="EC" id="3.5.1.44"/>
    </reaction>
</comment>
<dbReference type="InterPro" id="IPR008248">
    <property type="entry name" value="CheB-like"/>
</dbReference>
<comment type="function">
    <text evidence="5">Involved in chemotaxis. Part of a chemotaxis signal transduction system that modulates chemotaxis in response to various stimuli. Catalyzes the demethylation of specific methylglutamate residues introduced into the chemoreceptors (methyl-accepting chemotaxis proteins or MCP) by CheR. Also mediates the irreversible deamidation of specific glutamine residues to glutamic acid.</text>
</comment>
<comment type="catalytic activity">
    <reaction evidence="4 5">
        <text>[protein]-L-glutamate 5-O-methyl ester + H2O = L-glutamyl-[protein] + methanol + H(+)</text>
        <dbReference type="Rhea" id="RHEA:23236"/>
        <dbReference type="Rhea" id="RHEA-COMP:10208"/>
        <dbReference type="Rhea" id="RHEA-COMP:10311"/>
        <dbReference type="ChEBI" id="CHEBI:15377"/>
        <dbReference type="ChEBI" id="CHEBI:15378"/>
        <dbReference type="ChEBI" id="CHEBI:17790"/>
        <dbReference type="ChEBI" id="CHEBI:29973"/>
        <dbReference type="ChEBI" id="CHEBI:82795"/>
        <dbReference type="EC" id="3.1.1.61"/>
    </reaction>
</comment>
<comment type="PTM">
    <text evidence="5">Phosphorylated by CheA. Phosphorylation of the N-terminal regulatory domain activates the methylesterase activity.</text>
</comment>
<evidence type="ECO:0000256" key="7">
    <source>
        <dbReference type="PROSITE-ProRule" id="PRU00169"/>
    </source>
</evidence>
<dbReference type="RefSeq" id="WP_039745061.1">
    <property type="nucleotide sequence ID" value="NZ_CP009788.1"/>
</dbReference>
<feature type="domain" description="CheB-type methylesterase" evidence="10">
    <location>
        <begin position="151"/>
        <end position="341"/>
    </location>
</feature>
<feature type="region of interest" description="Disordered" evidence="8">
    <location>
        <begin position="135"/>
        <end position="160"/>
    </location>
</feature>
<evidence type="ECO:0000256" key="2">
    <source>
        <dbReference type="ARBA" id="ARBA00022500"/>
    </source>
</evidence>
<dbReference type="Pfam" id="PF01339">
    <property type="entry name" value="CheB_methylest"/>
    <property type="match status" value="1"/>
</dbReference>
<dbReference type="GO" id="GO:0008984">
    <property type="term" value="F:protein-glutamate methylesterase activity"/>
    <property type="evidence" value="ECO:0007669"/>
    <property type="project" value="UniProtKB-UniRule"/>
</dbReference>
<dbReference type="PIRSF" id="PIRSF000876">
    <property type="entry name" value="RR_chemtxs_CheB"/>
    <property type="match status" value="1"/>
</dbReference>